<feature type="compositionally biased region" description="Acidic residues" evidence="1">
    <location>
        <begin position="126"/>
        <end position="160"/>
    </location>
</feature>
<dbReference type="AlphaFoldDB" id="A0A2L2BP41"/>
<dbReference type="InterPro" id="IPR021391">
    <property type="entry name" value="DUF3027"/>
</dbReference>
<name>A0A2L2BP41_9MICO</name>
<feature type="region of interest" description="Disordered" evidence="1">
    <location>
        <begin position="108"/>
        <end position="191"/>
    </location>
</feature>
<proteinExistence type="predicted"/>
<gene>
    <name evidence="2" type="ORF">C3B54_11438</name>
</gene>
<accession>A0A2L2BP41</accession>
<dbReference type="KEGG" id="psai:C3B54_11438"/>
<dbReference type="Proteomes" id="UP000243077">
    <property type="component" value="Chromosome"/>
</dbReference>
<dbReference type="EMBL" id="CP026923">
    <property type="protein sequence ID" value="AVG23433.1"/>
    <property type="molecule type" value="Genomic_DNA"/>
</dbReference>
<organism evidence="2 3">
    <name type="scientific">Pontimonas salivibrio</name>
    <dbReference type="NCBI Taxonomy" id="1159327"/>
    <lineage>
        <taxon>Bacteria</taxon>
        <taxon>Bacillati</taxon>
        <taxon>Actinomycetota</taxon>
        <taxon>Actinomycetes</taxon>
        <taxon>Micrococcales</taxon>
        <taxon>Microbacteriaceae</taxon>
        <taxon>Pontimonas</taxon>
    </lineage>
</organism>
<dbReference type="RefSeq" id="WP_104913046.1">
    <property type="nucleotide sequence ID" value="NZ_CP026923.1"/>
</dbReference>
<sequence>MAKKPAATKKPSVPDGKTLTELAHTALLEVAPPADIGTPHGVESADDVYAVRFDSEMSGYPGWQWLVTMSDGDGGQWGVLEIHLVPGPDALVSPDWVPWSERLEEYQRSEAERIQAEADAQALKDEEADDGADDDADDDPDLDDDLDDDDLDGVDIDQLDLDPSGLEIPDEPNDVFDHVIDEDDDDVIDKD</sequence>
<protein>
    <submittedName>
        <fullName evidence="2">Uncharacterized protein</fullName>
    </submittedName>
</protein>
<dbReference type="OrthoDB" id="3210158at2"/>
<evidence type="ECO:0000256" key="1">
    <source>
        <dbReference type="SAM" id="MobiDB-lite"/>
    </source>
</evidence>
<reference evidence="2 3" key="1">
    <citation type="submission" date="2018-02" db="EMBL/GenBank/DDBJ databases">
        <title>Complete genome of the streamlined marine actinobacterium Pontimonas salivibrio CL-TW6 adapted to coastal planktonic lifestype.</title>
        <authorList>
            <person name="Cho B.C."/>
            <person name="Hardies S.C."/>
            <person name="Jang G.I."/>
            <person name="Hwang C.Y."/>
        </authorList>
    </citation>
    <scope>NUCLEOTIDE SEQUENCE [LARGE SCALE GENOMIC DNA]</scope>
    <source>
        <strain evidence="2 3">CL-TW6</strain>
    </source>
</reference>
<feature type="compositionally biased region" description="Acidic residues" evidence="1">
    <location>
        <begin position="168"/>
        <end position="191"/>
    </location>
</feature>
<evidence type="ECO:0000313" key="2">
    <source>
        <dbReference type="EMBL" id="AVG23433.1"/>
    </source>
</evidence>
<dbReference type="Pfam" id="PF11228">
    <property type="entry name" value="DUF3027"/>
    <property type="match status" value="1"/>
</dbReference>
<keyword evidence="3" id="KW-1185">Reference proteome</keyword>
<evidence type="ECO:0000313" key="3">
    <source>
        <dbReference type="Proteomes" id="UP000243077"/>
    </source>
</evidence>